<protein>
    <submittedName>
        <fullName evidence="2">Uncharacterized protein</fullName>
    </submittedName>
</protein>
<evidence type="ECO:0000313" key="2">
    <source>
        <dbReference type="EMBL" id="MBX19468.1"/>
    </source>
</evidence>
<evidence type="ECO:0000256" key="1">
    <source>
        <dbReference type="SAM" id="Phobius"/>
    </source>
</evidence>
<accession>A0A2P2LND1</accession>
<keyword evidence="1" id="KW-0472">Membrane</keyword>
<feature type="transmembrane region" description="Helical" evidence="1">
    <location>
        <begin position="12"/>
        <end position="32"/>
    </location>
</feature>
<dbReference type="AlphaFoldDB" id="A0A2P2LND1"/>
<name>A0A2P2LND1_RHIMU</name>
<keyword evidence="1" id="KW-1133">Transmembrane helix</keyword>
<proteinExistence type="predicted"/>
<keyword evidence="1" id="KW-0812">Transmembrane</keyword>
<dbReference type="EMBL" id="GGEC01038984">
    <property type="protein sequence ID" value="MBX19468.1"/>
    <property type="molecule type" value="Transcribed_RNA"/>
</dbReference>
<sequence>MMFLSCFVNIYIQLLLLFFIRLLMIYSGVLNFNCICMKHLSLIIECWHKLDFPFLNWPYYSIVKYEVGVANMIYECH</sequence>
<organism evidence="2">
    <name type="scientific">Rhizophora mucronata</name>
    <name type="common">Asiatic mangrove</name>
    <dbReference type="NCBI Taxonomy" id="61149"/>
    <lineage>
        <taxon>Eukaryota</taxon>
        <taxon>Viridiplantae</taxon>
        <taxon>Streptophyta</taxon>
        <taxon>Embryophyta</taxon>
        <taxon>Tracheophyta</taxon>
        <taxon>Spermatophyta</taxon>
        <taxon>Magnoliopsida</taxon>
        <taxon>eudicotyledons</taxon>
        <taxon>Gunneridae</taxon>
        <taxon>Pentapetalae</taxon>
        <taxon>rosids</taxon>
        <taxon>fabids</taxon>
        <taxon>Malpighiales</taxon>
        <taxon>Rhizophoraceae</taxon>
        <taxon>Rhizophora</taxon>
    </lineage>
</organism>
<reference evidence="2" key="1">
    <citation type="submission" date="2018-02" db="EMBL/GenBank/DDBJ databases">
        <title>Rhizophora mucronata_Transcriptome.</title>
        <authorList>
            <person name="Meera S.P."/>
            <person name="Sreeshan A."/>
            <person name="Augustine A."/>
        </authorList>
    </citation>
    <scope>NUCLEOTIDE SEQUENCE</scope>
    <source>
        <tissue evidence="2">Leaf</tissue>
    </source>
</reference>